<comment type="caution">
    <text evidence="1">The sequence shown here is derived from an EMBL/GenBank/DDBJ whole genome shotgun (WGS) entry which is preliminary data.</text>
</comment>
<reference evidence="1 2" key="1">
    <citation type="submission" date="2014-10" db="EMBL/GenBank/DDBJ databases">
        <title>Draft genome of the hookworm Ancylostoma caninum.</title>
        <authorList>
            <person name="Mitreva M."/>
        </authorList>
    </citation>
    <scope>NUCLEOTIDE SEQUENCE [LARGE SCALE GENOMIC DNA]</scope>
    <source>
        <strain evidence="1 2">Baltimore</strain>
    </source>
</reference>
<name>A0A368GFH3_ANCCA</name>
<dbReference type="AlphaFoldDB" id="A0A368GFH3"/>
<protein>
    <submittedName>
        <fullName evidence="1">Uncharacterized protein</fullName>
    </submittedName>
</protein>
<dbReference type="EMBL" id="JOJR01000169">
    <property type="protein sequence ID" value="RCN43122.1"/>
    <property type="molecule type" value="Genomic_DNA"/>
</dbReference>
<evidence type="ECO:0000313" key="1">
    <source>
        <dbReference type="EMBL" id="RCN43122.1"/>
    </source>
</evidence>
<gene>
    <name evidence="1" type="ORF">ANCCAN_10910</name>
</gene>
<organism evidence="1 2">
    <name type="scientific">Ancylostoma caninum</name>
    <name type="common">Dog hookworm</name>
    <dbReference type="NCBI Taxonomy" id="29170"/>
    <lineage>
        <taxon>Eukaryota</taxon>
        <taxon>Metazoa</taxon>
        <taxon>Ecdysozoa</taxon>
        <taxon>Nematoda</taxon>
        <taxon>Chromadorea</taxon>
        <taxon>Rhabditida</taxon>
        <taxon>Rhabditina</taxon>
        <taxon>Rhabditomorpha</taxon>
        <taxon>Strongyloidea</taxon>
        <taxon>Ancylostomatidae</taxon>
        <taxon>Ancylostomatinae</taxon>
        <taxon>Ancylostoma</taxon>
    </lineage>
</organism>
<keyword evidence="2" id="KW-1185">Reference proteome</keyword>
<sequence>MAQALMDKIKNDYDSTKNKDEKRTYFKDLRKLKKRQNSRMYERELNLMLGTRLTGICANERRKARS</sequence>
<accession>A0A368GFH3</accession>
<evidence type="ECO:0000313" key="2">
    <source>
        <dbReference type="Proteomes" id="UP000252519"/>
    </source>
</evidence>
<dbReference type="Proteomes" id="UP000252519">
    <property type="component" value="Unassembled WGS sequence"/>
</dbReference>
<proteinExistence type="predicted"/>